<dbReference type="SFLD" id="SFLDG01129">
    <property type="entry name" value="C1.5:_HAD__Beta-PGM__Phosphata"/>
    <property type="match status" value="1"/>
</dbReference>
<dbReference type="InterPro" id="IPR036412">
    <property type="entry name" value="HAD-like_sf"/>
</dbReference>
<name>A0A7S0VE56_9CHLO</name>
<proteinExistence type="predicted"/>
<dbReference type="Gene3D" id="1.10.150.240">
    <property type="entry name" value="Putative phosphatase, domain 2"/>
    <property type="match status" value="1"/>
</dbReference>
<gene>
    <name evidence="1" type="ORF">PPAR00522_LOCUS16785</name>
</gene>
<dbReference type="EMBL" id="HBFM01025956">
    <property type="protein sequence ID" value="CAD8783707.1"/>
    <property type="molecule type" value="Transcribed_RNA"/>
</dbReference>
<dbReference type="Pfam" id="PF00702">
    <property type="entry name" value="Hydrolase"/>
    <property type="match status" value="1"/>
</dbReference>
<accession>A0A7S0VE56</accession>
<dbReference type="AlphaFoldDB" id="A0A7S0VE56"/>
<reference evidence="1" key="1">
    <citation type="submission" date="2021-01" db="EMBL/GenBank/DDBJ databases">
        <authorList>
            <person name="Corre E."/>
            <person name="Pelletier E."/>
            <person name="Niang G."/>
            <person name="Scheremetjew M."/>
            <person name="Finn R."/>
            <person name="Kale V."/>
            <person name="Holt S."/>
            <person name="Cochrane G."/>
            <person name="Meng A."/>
            <person name="Brown T."/>
            <person name="Cohen L."/>
        </authorList>
    </citation>
    <scope>NUCLEOTIDE SEQUENCE</scope>
    <source>
        <strain evidence="1">SAG 63-3</strain>
    </source>
</reference>
<organism evidence="1">
    <name type="scientific">Polytomella parva</name>
    <dbReference type="NCBI Taxonomy" id="51329"/>
    <lineage>
        <taxon>Eukaryota</taxon>
        <taxon>Viridiplantae</taxon>
        <taxon>Chlorophyta</taxon>
        <taxon>core chlorophytes</taxon>
        <taxon>Chlorophyceae</taxon>
        <taxon>CS clade</taxon>
        <taxon>Chlamydomonadales</taxon>
        <taxon>Chlamydomonadaceae</taxon>
        <taxon>Polytomella</taxon>
    </lineage>
</organism>
<dbReference type="PANTHER" id="PTHR43885:SF1">
    <property type="entry name" value="SUPERFAMILY HYDROLASE, PUTATIVE (AFU_ORTHOLOGUE AFUA_4G13290)-RELATED"/>
    <property type="match status" value="1"/>
</dbReference>
<evidence type="ECO:0000313" key="1">
    <source>
        <dbReference type="EMBL" id="CAD8783707.1"/>
    </source>
</evidence>
<protein>
    <submittedName>
        <fullName evidence="1">Uncharacterized protein</fullName>
    </submittedName>
</protein>
<dbReference type="SUPFAM" id="SSF56784">
    <property type="entry name" value="HAD-like"/>
    <property type="match status" value="1"/>
</dbReference>
<dbReference type="Gene3D" id="3.40.50.1000">
    <property type="entry name" value="HAD superfamily/HAD-like"/>
    <property type="match status" value="1"/>
</dbReference>
<sequence>MLKNLSRSSIVKAHKRPAFLIPAKQLSTIRKSKMAPEAKSDRPLTLISFDVDGTLIESVGEKSNYLHKQAFRVGMKNVFNIDEDIDCIKHHGSTDPLILIKVLEYSGFKREEILSKLKDVEAEMVNYFLSHKDEASVGLRMLPGVKNLLQHLKSLEDVETCLVTGNFEPIGWAKMQELGIYDYFSDPHFGGFGSDHCSGDTIDTWKDRSEFIRIAARKCERLHGRPVTRHFHVGDATADMLAALNAEATPLGVTTGAFTKEQLEGCGEGVIIVGNLADTDRISNVLGVAAPAKAM</sequence>
<dbReference type="SFLD" id="SFLDS00003">
    <property type="entry name" value="Haloacid_Dehalogenase"/>
    <property type="match status" value="1"/>
</dbReference>
<dbReference type="PANTHER" id="PTHR43885">
    <property type="entry name" value="HALOACID DEHALOGENASE-LIKE HYDROLASE"/>
    <property type="match status" value="1"/>
</dbReference>
<dbReference type="InterPro" id="IPR023214">
    <property type="entry name" value="HAD_sf"/>
</dbReference>
<dbReference type="InterPro" id="IPR023198">
    <property type="entry name" value="PGP-like_dom2"/>
</dbReference>